<reference evidence="2" key="1">
    <citation type="submission" date="2016-11" db="EMBL/GenBank/DDBJ databases">
        <title>Complete Genome Sequence of alachlor-degrading Sphingomonas sp. strain JJ-A5.</title>
        <authorList>
            <person name="Lee H."/>
            <person name="Ka J.-O."/>
        </authorList>
    </citation>
    <scope>NUCLEOTIDE SEQUENCE [LARGE SCALE GENOMIC DNA]</scope>
    <source>
        <strain evidence="2">JJ-A5</strain>
    </source>
</reference>
<sequence length="305" mass="30464">MSLQTVTGVLASALATSGTFTVGYPGGANDRGKFASGTNAKLVLGGRLLSQPEDMTLSYGASTVTVTYKGATTMPAGTSWTFQFDEYGTGDVVADATSGAELYKDVKTVLINLGSPGAIDTDGVAEAQAVAGAADLTLDGDLVSDGVAVLDARYGRNVIIDSSGAGDTTQTATVYGTDYLGNTVIETIAFNGTTAVAGKKAFKTITRIAISAALAGNGFVGTGDVLGLPVYLPAGGLVLKEIEDGAIATSGTLVAGLAVNTPSTATTADVRGTYDPNSACDGSKGFALIAALPDPGFLGNPQYDG</sequence>
<protein>
    <submittedName>
        <fullName evidence="1">Uncharacterized protein</fullName>
    </submittedName>
</protein>
<dbReference type="Proteomes" id="UP000182063">
    <property type="component" value="Chromosome"/>
</dbReference>
<proteinExistence type="predicted"/>
<organism evidence="1 2">
    <name type="scientific">Tardibacter chloracetimidivorans</name>
    <dbReference type="NCBI Taxonomy" id="1921510"/>
    <lineage>
        <taxon>Bacteria</taxon>
        <taxon>Pseudomonadati</taxon>
        <taxon>Pseudomonadota</taxon>
        <taxon>Alphaproteobacteria</taxon>
        <taxon>Sphingomonadales</taxon>
        <taxon>Sphingomonadaceae</taxon>
        <taxon>Tardibacter</taxon>
    </lineage>
</organism>
<gene>
    <name evidence="1" type="ORF">BSL82_15635</name>
</gene>
<keyword evidence="2" id="KW-1185">Reference proteome</keyword>
<dbReference type="AlphaFoldDB" id="A0A1L3ZY26"/>
<dbReference type="KEGG" id="sphj:BSL82_15635"/>
<evidence type="ECO:0000313" key="1">
    <source>
        <dbReference type="EMBL" id="API60536.1"/>
    </source>
</evidence>
<name>A0A1L3ZY26_9SPHN</name>
<dbReference type="STRING" id="1921510.BSL82_15635"/>
<dbReference type="OrthoDB" id="8448033at2"/>
<dbReference type="RefSeq" id="WP_072598201.1">
    <property type="nucleotide sequence ID" value="NZ_CP018221.1"/>
</dbReference>
<accession>A0A1L3ZY26</accession>
<evidence type="ECO:0000313" key="2">
    <source>
        <dbReference type="Proteomes" id="UP000182063"/>
    </source>
</evidence>
<dbReference type="EMBL" id="CP018221">
    <property type="protein sequence ID" value="API60536.1"/>
    <property type="molecule type" value="Genomic_DNA"/>
</dbReference>